<name>A0A1Y6BBK4_9NEIS</name>
<protein>
    <submittedName>
        <fullName evidence="2">Uncharacterized protein</fullName>
    </submittedName>
</protein>
<evidence type="ECO:0000313" key="3">
    <source>
        <dbReference type="Proteomes" id="UP000192920"/>
    </source>
</evidence>
<proteinExistence type="predicted"/>
<dbReference type="EMBL" id="FXAG01000001">
    <property type="protein sequence ID" value="SME92353.1"/>
    <property type="molecule type" value="Genomic_DNA"/>
</dbReference>
<dbReference type="AlphaFoldDB" id="A0A1Y6BBK4"/>
<feature type="transmembrane region" description="Helical" evidence="1">
    <location>
        <begin position="29"/>
        <end position="49"/>
    </location>
</feature>
<keyword evidence="3" id="KW-1185">Reference proteome</keyword>
<evidence type="ECO:0000256" key="1">
    <source>
        <dbReference type="SAM" id="Phobius"/>
    </source>
</evidence>
<keyword evidence="1" id="KW-0812">Transmembrane</keyword>
<accession>A0A1Y6BBK4</accession>
<sequence>MKRLAYQGCAVISIAVAGGAIGVYGVSPATLAMALVLVLCPVLVVWLTVCPARRTTLARGAAPR</sequence>
<gene>
    <name evidence="2" type="ORF">SAMN02745746_00069</name>
</gene>
<dbReference type="RefSeq" id="WP_143477718.1">
    <property type="nucleotide sequence ID" value="NZ_FXAG01000001.1"/>
</dbReference>
<dbReference type="STRING" id="1123014.SAMN02745746_00069"/>
<evidence type="ECO:0000313" key="2">
    <source>
        <dbReference type="EMBL" id="SME92353.1"/>
    </source>
</evidence>
<keyword evidence="1" id="KW-1133">Transmembrane helix</keyword>
<keyword evidence="1" id="KW-0472">Membrane</keyword>
<organism evidence="2 3">
    <name type="scientific">Pseudogulbenkiania subflava DSM 22618</name>
    <dbReference type="NCBI Taxonomy" id="1123014"/>
    <lineage>
        <taxon>Bacteria</taxon>
        <taxon>Pseudomonadati</taxon>
        <taxon>Pseudomonadota</taxon>
        <taxon>Betaproteobacteria</taxon>
        <taxon>Neisseriales</taxon>
        <taxon>Chromobacteriaceae</taxon>
        <taxon>Pseudogulbenkiania</taxon>
    </lineage>
</organism>
<reference evidence="3" key="1">
    <citation type="submission" date="2017-04" db="EMBL/GenBank/DDBJ databases">
        <authorList>
            <person name="Varghese N."/>
            <person name="Submissions S."/>
        </authorList>
    </citation>
    <scope>NUCLEOTIDE SEQUENCE [LARGE SCALE GENOMIC DNA]</scope>
    <source>
        <strain evidence="3">DSM 22618</strain>
    </source>
</reference>
<dbReference type="Proteomes" id="UP000192920">
    <property type="component" value="Unassembled WGS sequence"/>
</dbReference>